<evidence type="ECO:0000313" key="3">
    <source>
        <dbReference type="EMBL" id="BBB15626.1"/>
    </source>
</evidence>
<dbReference type="KEGG" id="rvi:RVIR1_11630"/>
<dbReference type="PANTHER" id="PTHR47977">
    <property type="entry name" value="RAS-RELATED PROTEIN RAB"/>
    <property type="match status" value="1"/>
</dbReference>
<dbReference type="Pfam" id="PF00071">
    <property type="entry name" value="Ras"/>
    <property type="match status" value="1"/>
</dbReference>
<dbReference type="PRINTS" id="PR00449">
    <property type="entry name" value="RASTRNSFRMNG"/>
</dbReference>
<gene>
    <name evidence="3" type="ORF">RVIR1_11630</name>
</gene>
<dbReference type="NCBIfam" id="TIGR00231">
    <property type="entry name" value="small_GTP"/>
    <property type="match status" value="1"/>
</dbReference>
<dbReference type="Gene3D" id="3.40.50.300">
    <property type="entry name" value="P-loop containing nucleotide triphosphate hydrolases"/>
    <property type="match status" value="1"/>
</dbReference>
<dbReference type="InterPro" id="IPR001806">
    <property type="entry name" value="Small_GTPase"/>
</dbReference>
<protein>
    <submittedName>
        <fullName evidence="3">Small GTP-binding protein</fullName>
    </submittedName>
</protein>
<organism evidence="3 4">
    <name type="scientific">Candidatus Rickettsiella viridis</name>
    <dbReference type="NCBI Taxonomy" id="676208"/>
    <lineage>
        <taxon>Bacteria</taxon>
        <taxon>Pseudomonadati</taxon>
        <taxon>Pseudomonadota</taxon>
        <taxon>Gammaproteobacteria</taxon>
        <taxon>Legionellales</taxon>
        <taxon>Coxiellaceae</taxon>
        <taxon>Rickettsiella</taxon>
    </lineage>
</organism>
<sequence length="298" mass="33966">MLSVDNKIISVIIVGNVEAGKTALMNRLVGKEFPFNYAPTTGVDFFLLRKKPIKFHMWDLSGAVRFEHLRKSFYKQLLREQASIVIYVLDSTKDVEENKRIFQEFNREINAEVSISNCLQLIVFNKSDDENSKLSQAYIPEFNAINVPYIVCSAKTGMGVEKIGEYFNDVSGLVSTEELLLSKIEEYSKVLDKKHSQIAKNKSTALEAIASACRSRGMGKGSLSTAQIVEIKRIIRDEKEIIKQHRHWSVFNCFFNLVGAVSPLVLERRVTSHNLWIELDNYLSTQSESLRSSLNYRV</sequence>
<dbReference type="RefSeq" id="WP_172593992.1">
    <property type="nucleotide sequence ID" value="NZ_AP018005.1"/>
</dbReference>
<name>A0A2Z5UVH2_9COXI</name>
<dbReference type="InterPro" id="IPR050227">
    <property type="entry name" value="Rab"/>
</dbReference>
<dbReference type="SUPFAM" id="SSF52540">
    <property type="entry name" value="P-loop containing nucleoside triphosphate hydrolases"/>
    <property type="match status" value="1"/>
</dbReference>
<dbReference type="InterPro" id="IPR005225">
    <property type="entry name" value="Small_GTP-bd"/>
</dbReference>
<dbReference type="AlphaFoldDB" id="A0A2Z5UVH2"/>
<dbReference type="PROSITE" id="PS51419">
    <property type="entry name" value="RAB"/>
    <property type="match status" value="1"/>
</dbReference>
<dbReference type="SMART" id="SM00175">
    <property type="entry name" value="RAB"/>
    <property type="match status" value="1"/>
</dbReference>
<keyword evidence="4" id="KW-1185">Reference proteome</keyword>
<evidence type="ECO:0000313" key="4">
    <source>
        <dbReference type="Proteomes" id="UP000282483"/>
    </source>
</evidence>
<dbReference type="Proteomes" id="UP000282483">
    <property type="component" value="Chromosome"/>
</dbReference>
<dbReference type="GO" id="GO:0005525">
    <property type="term" value="F:GTP binding"/>
    <property type="evidence" value="ECO:0007669"/>
    <property type="project" value="UniProtKB-KW"/>
</dbReference>
<keyword evidence="1" id="KW-0547">Nucleotide-binding</keyword>
<dbReference type="InterPro" id="IPR027417">
    <property type="entry name" value="P-loop_NTPase"/>
</dbReference>
<evidence type="ECO:0000256" key="1">
    <source>
        <dbReference type="ARBA" id="ARBA00022741"/>
    </source>
</evidence>
<accession>A0A2Z5UVH2</accession>
<keyword evidence="2" id="KW-0342">GTP-binding</keyword>
<evidence type="ECO:0000256" key="2">
    <source>
        <dbReference type="ARBA" id="ARBA00023134"/>
    </source>
</evidence>
<dbReference type="EMBL" id="AP018005">
    <property type="protein sequence ID" value="BBB15626.1"/>
    <property type="molecule type" value="Genomic_DNA"/>
</dbReference>
<reference evidence="3 4" key="1">
    <citation type="submission" date="2017-03" db="EMBL/GenBank/DDBJ databases">
        <title>The genome sequence of Candidatus Rickettsiella viridis.</title>
        <authorList>
            <person name="Nikoh N."/>
            <person name="Tsuchida T."/>
            <person name="Yamaguchi K."/>
            <person name="Maeda T."/>
            <person name="Shigenobu S."/>
            <person name="Fukatsu T."/>
        </authorList>
    </citation>
    <scope>NUCLEOTIDE SEQUENCE [LARGE SCALE GENOMIC DNA]</scope>
    <source>
        <strain evidence="3 4">Ap-RA04</strain>
    </source>
</reference>
<proteinExistence type="predicted"/>
<dbReference type="GO" id="GO:0003924">
    <property type="term" value="F:GTPase activity"/>
    <property type="evidence" value="ECO:0007669"/>
    <property type="project" value="InterPro"/>
</dbReference>
<dbReference type="SMART" id="SM00174">
    <property type="entry name" value="RHO"/>
    <property type="match status" value="1"/>
</dbReference>